<keyword evidence="2" id="KW-1133">Transmembrane helix</keyword>
<dbReference type="Proteomes" id="UP000289323">
    <property type="component" value="Unassembled WGS sequence"/>
</dbReference>
<evidence type="ECO:0000313" key="3">
    <source>
        <dbReference type="EMBL" id="SPQ27189.1"/>
    </source>
</evidence>
<sequence>MAPLTPTAALAQPLAARFESPFGERDPHGDLFFVTILFAAIGIVLLCALVTALAMMCRLKAAQRRFEQSFSGRLAEALADQTANDGGDAAGARPPSRARE</sequence>
<dbReference type="AlphaFoldDB" id="A0A3S4AVM6"/>
<protein>
    <submittedName>
        <fullName evidence="3">9bf7794b-962f-4b13-b6a4-9a144b5382a8</fullName>
    </submittedName>
</protein>
<evidence type="ECO:0000256" key="2">
    <source>
        <dbReference type="SAM" id="Phobius"/>
    </source>
</evidence>
<proteinExistence type="predicted"/>
<organism evidence="3 4">
    <name type="scientific">Thermothielavioides terrestris</name>
    <dbReference type="NCBI Taxonomy" id="2587410"/>
    <lineage>
        <taxon>Eukaryota</taxon>
        <taxon>Fungi</taxon>
        <taxon>Dikarya</taxon>
        <taxon>Ascomycota</taxon>
        <taxon>Pezizomycotina</taxon>
        <taxon>Sordariomycetes</taxon>
        <taxon>Sordariomycetidae</taxon>
        <taxon>Sordariales</taxon>
        <taxon>Chaetomiaceae</taxon>
        <taxon>Thermothielavioides</taxon>
    </lineage>
</organism>
<accession>A0A3S4AVM6</accession>
<reference evidence="3 4" key="1">
    <citation type="submission" date="2018-04" db="EMBL/GenBank/DDBJ databases">
        <authorList>
            <person name="Huttner S."/>
            <person name="Dainat J."/>
        </authorList>
    </citation>
    <scope>NUCLEOTIDE SEQUENCE [LARGE SCALE GENOMIC DNA]</scope>
</reference>
<evidence type="ECO:0000256" key="1">
    <source>
        <dbReference type="SAM" id="MobiDB-lite"/>
    </source>
</evidence>
<gene>
    <name evidence="3" type="ORF">TT172_LOCUS9608</name>
</gene>
<keyword evidence="2" id="KW-0812">Transmembrane</keyword>
<keyword evidence="2" id="KW-0472">Membrane</keyword>
<feature type="region of interest" description="Disordered" evidence="1">
    <location>
        <begin position="81"/>
        <end position="100"/>
    </location>
</feature>
<evidence type="ECO:0000313" key="4">
    <source>
        <dbReference type="Proteomes" id="UP000289323"/>
    </source>
</evidence>
<dbReference type="EMBL" id="OUUZ01000019">
    <property type="protein sequence ID" value="SPQ27189.1"/>
    <property type="molecule type" value="Genomic_DNA"/>
</dbReference>
<feature type="transmembrane region" description="Helical" evidence="2">
    <location>
        <begin position="31"/>
        <end position="55"/>
    </location>
</feature>
<name>A0A3S4AVM6_9PEZI</name>